<name>A0ABV2BQ65_9GAMM</name>
<reference evidence="1 2" key="1">
    <citation type="submission" date="2024-06" db="EMBL/GenBank/DDBJ databases">
        <authorList>
            <person name="Li F."/>
        </authorList>
    </citation>
    <scope>NUCLEOTIDE SEQUENCE [LARGE SCALE GENOMIC DNA]</scope>
    <source>
        <strain evidence="1 2">GXAS 311</strain>
    </source>
</reference>
<comment type="caution">
    <text evidence="1">The sequence shown here is derived from an EMBL/GenBank/DDBJ whole genome shotgun (WGS) entry which is preliminary data.</text>
</comment>
<evidence type="ECO:0000313" key="1">
    <source>
        <dbReference type="EMBL" id="MET1254071.1"/>
    </source>
</evidence>
<organism evidence="1 2">
    <name type="scientific">Aliikangiella maris</name>
    <dbReference type="NCBI Taxonomy" id="3162458"/>
    <lineage>
        <taxon>Bacteria</taxon>
        <taxon>Pseudomonadati</taxon>
        <taxon>Pseudomonadota</taxon>
        <taxon>Gammaproteobacteria</taxon>
        <taxon>Oceanospirillales</taxon>
        <taxon>Pleioneaceae</taxon>
        <taxon>Aliikangiella</taxon>
    </lineage>
</organism>
<dbReference type="EMBL" id="JBEVCJ010000002">
    <property type="protein sequence ID" value="MET1254071.1"/>
    <property type="molecule type" value="Genomic_DNA"/>
</dbReference>
<proteinExistence type="predicted"/>
<gene>
    <name evidence="1" type="ORF">ABVT43_02925</name>
</gene>
<evidence type="ECO:0000313" key="2">
    <source>
        <dbReference type="Proteomes" id="UP001548189"/>
    </source>
</evidence>
<accession>A0ABV2BQ65</accession>
<sequence>MQASRMLLIAPMMLFGLAGIGFYLYFIYPGISGPFHDNLVPELIGFCLEGFFLVGLLSLIQRNRERARKKDLWLSLRGSLRGILSNLDIAFLSPNSEPADSLVLEQDTKVVAHFMRELKDNRLNLRSMVALKQEGIKTLSLAQDMIPVAAQLSAAHMRWWIAIVDNMRQLAKAQTREKIEESVFLLLENIDEFDRLRY</sequence>
<keyword evidence="2" id="KW-1185">Reference proteome</keyword>
<dbReference type="Proteomes" id="UP001548189">
    <property type="component" value="Unassembled WGS sequence"/>
</dbReference>
<protein>
    <submittedName>
        <fullName evidence="1">Uncharacterized protein</fullName>
    </submittedName>
</protein>